<dbReference type="Gene3D" id="2.70.50.70">
    <property type="match status" value="1"/>
</dbReference>
<accession>A0A8H7W0S2</accession>
<evidence type="ECO:0000256" key="5">
    <source>
        <dbReference type="ARBA" id="ARBA00023180"/>
    </source>
</evidence>
<dbReference type="Pfam" id="PF03443">
    <property type="entry name" value="AA9"/>
    <property type="match status" value="1"/>
</dbReference>
<dbReference type="InterPro" id="IPR049892">
    <property type="entry name" value="AA9"/>
</dbReference>
<dbReference type="AlphaFoldDB" id="A0A8H7W0S2"/>
<protein>
    <recommendedName>
        <fullName evidence="6">AA9 family lytic polysaccharide monooxygenase</fullName>
        <ecNumber evidence="6">1.14.99.56</ecNumber>
    </recommendedName>
    <alternativeName>
        <fullName evidence="6">Endo-beta-1,4-glucanase</fullName>
    </alternativeName>
    <alternativeName>
        <fullName evidence="6">Glycosyl hydrolase 61 family protein</fullName>
    </alternativeName>
</protein>
<evidence type="ECO:0000256" key="4">
    <source>
        <dbReference type="ARBA" id="ARBA00023157"/>
    </source>
</evidence>
<keyword evidence="3 6" id="KW-0964">Secreted</keyword>
<evidence type="ECO:0000256" key="1">
    <source>
        <dbReference type="ARBA" id="ARBA00001973"/>
    </source>
</evidence>
<evidence type="ECO:0000256" key="6">
    <source>
        <dbReference type="RuleBase" id="RU368122"/>
    </source>
</evidence>
<dbReference type="Proteomes" id="UP000664132">
    <property type="component" value="Unassembled WGS sequence"/>
</dbReference>
<dbReference type="OrthoDB" id="5985073at2759"/>
<feature type="domain" description="Auxiliary Activity family 9 catalytic" evidence="7">
    <location>
        <begin position="83"/>
        <end position="157"/>
    </location>
</feature>
<sequence>MACGYDGTQGVARVCPVPASSNLTFQFRVYPDNPLSGGIESSHFGPCAVYMKRVSSSNSDPASATAGSRSPPVITIPKPRNGVKIPESLAGGYYLVRPETLILRDADESPPEPQFCTGFAQVFVASDRTKVPRDTVRIPGYVGIWDRAVLFDVWNPVWPYVEAGPEIYVSGKSEGKTVEAVKRQDEGLFPGNARIVNANWWGLSLMVMVMRVDVGMLANHAITKLMIATRALLPLDGRIVRSGKADVVIFKERAREAFSTAG</sequence>
<dbReference type="EC" id="1.14.99.56" evidence="6"/>
<dbReference type="GO" id="GO:0008810">
    <property type="term" value="F:cellulase activity"/>
    <property type="evidence" value="ECO:0007669"/>
    <property type="project" value="UniProtKB-UniRule"/>
</dbReference>
<dbReference type="PANTHER" id="PTHR33353">
    <property type="entry name" value="PUTATIVE (AFU_ORTHOLOGUE AFUA_1G12560)-RELATED"/>
    <property type="match status" value="1"/>
</dbReference>
<reference evidence="8" key="1">
    <citation type="submission" date="2021-02" db="EMBL/GenBank/DDBJ databases">
        <title>Genome sequence Cadophora malorum strain M34.</title>
        <authorList>
            <person name="Stefanovic E."/>
            <person name="Vu D."/>
            <person name="Scully C."/>
            <person name="Dijksterhuis J."/>
            <person name="Roader J."/>
            <person name="Houbraken J."/>
        </authorList>
    </citation>
    <scope>NUCLEOTIDE SEQUENCE</scope>
    <source>
        <strain evidence="8">M34</strain>
    </source>
</reference>
<comment type="domain">
    <text evidence="6">Has a modular structure: an endo-beta-1,4-glucanase catalytic module at the N-terminus, a linker rich in serines and threonines, and a C-terminal carbohydrate-binding module (CBM).</text>
</comment>
<dbReference type="InterPro" id="IPR005103">
    <property type="entry name" value="AA9_LPMO"/>
</dbReference>
<comment type="catalytic activity">
    <reaction evidence="6">
        <text>[(1-&gt;4)-beta-D-glucosyl]n+m + reduced acceptor + O2 = 4-dehydro-beta-D-glucosyl-[(1-&gt;4)-beta-D-glucosyl]n-1 + [(1-&gt;4)-beta-D-glucosyl]m + acceptor + H2O.</text>
        <dbReference type="EC" id="1.14.99.56"/>
    </reaction>
</comment>
<comment type="subcellular location">
    <subcellularLocation>
        <location evidence="2 6">Secreted</location>
    </subcellularLocation>
</comment>
<keyword evidence="6" id="KW-0136">Cellulose degradation</keyword>
<evidence type="ECO:0000313" key="9">
    <source>
        <dbReference type="Proteomes" id="UP000664132"/>
    </source>
</evidence>
<keyword evidence="9" id="KW-1185">Reference proteome</keyword>
<keyword evidence="5" id="KW-0325">Glycoprotein</keyword>
<keyword evidence="6" id="KW-0119">Carbohydrate metabolism</keyword>
<evidence type="ECO:0000259" key="7">
    <source>
        <dbReference type="Pfam" id="PF03443"/>
    </source>
</evidence>
<evidence type="ECO:0000256" key="3">
    <source>
        <dbReference type="ARBA" id="ARBA00022525"/>
    </source>
</evidence>
<dbReference type="GO" id="GO:0030245">
    <property type="term" value="P:cellulose catabolic process"/>
    <property type="evidence" value="ECO:0007669"/>
    <property type="project" value="UniProtKB-UniRule"/>
</dbReference>
<evidence type="ECO:0000313" key="8">
    <source>
        <dbReference type="EMBL" id="KAG4410892.1"/>
    </source>
</evidence>
<dbReference type="PANTHER" id="PTHR33353:SF32">
    <property type="entry name" value="ENDO-BETA-1,4-GLUCANASE D"/>
    <property type="match status" value="1"/>
</dbReference>
<gene>
    <name evidence="8" type="ORF">IFR04_015974</name>
</gene>
<keyword evidence="6" id="KW-0624">Polysaccharide degradation</keyword>
<organism evidence="8 9">
    <name type="scientific">Cadophora malorum</name>
    <dbReference type="NCBI Taxonomy" id="108018"/>
    <lineage>
        <taxon>Eukaryota</taxon>
        <taxon>Fungi</taxon>
        <taxon>Dikarya</taxon>
        <taxon>Ascomycota</taxon>
        <taxon>Pezizomycotina</taxon>
        <taxon>Leotiomycetes</taxon>
        <taxon>Helotiales</taxon>
        <taxon>Ploettnerulaceae</taxon>
        <taxon>Cadophora</taxon>
    </lineage>
</organism>
<keyword evidence="4 6" id="KW-1015">Disulfide bond</keyword>
<dbReference type="GO" id="GO:0030248">
    <property type="term" value="F:cellulose binding"/>
    <property type="evidence" value="ECO:0007669"/>
    <property type="project" value="UniProtKB-UniRule"/>
</dbReference>
<evidence type="ECO:0000256" key="2">
    <source>
        <dbReference type="ARBA" id="ARBA00004613"/>
    </source>
</evidence>
<proteinExistence type="predicted"/>
<dbReference type="EMBL" id="JAFJYH010000564">
    <property type="protein sequence ID" value="KAG4410892.1"/>
    <property type="molecule type" value="Genomic_DNA"/>
</dbReference>
<name>A0A8H7W0S2_9HELO</name>
<comment type="function">
    <text evidence="6">Lytic polysaccharide monooxygenase (LMPO) that depolymerizes crystalline and amorphous polysaccharides via the oxidation of scissile alpha- or beta-(1-4)-glycosidic bonds, yielding C1 and/or C4 oxidation products. Catalysis by LPMOs requires the reduction of the active-site copper from Cu(II) to Cu(I) by a reducing agent and H(2)O(2) or O(2) as a cosubstrate.</text>
</comment>
<dbReference type="GO" id="GO:0005576">
    <property type="term" value="C:extracellular region"/>
    <property type="evidence" value="ECO:0007669"/>
    <property type="project" value="UniProtKB-SubCell"/>
</dbReference>
<comment type="caution">
    <text evidence="8">The sequence shown here is derived from an EMBL/GenBank/DDBJ whole genome shotgun (WGS) entry which is preliminary data.</text>
</comment>
<comment type="cofactor">
    <cofactor evidence="1">
        <name>Cu(2+)</name>
        <dbReference type="ChEBI" id="CHEBI:29036"/>
    </cofactor>
</comment>